<feature type="transmembrane region" description="Helical" evidence="1">
    <location>
        <begin position="328"/>
        <end position="347"/>
    </location>
</feature>
<feature type="transmembrane region" description="Helical" evidence="1">
    <location>
        <begin position="168"/>
        <end position="191"/>
    </location>
</feature>
<feature type="transmembrane region" description="Helical" evidence="1">
    <location>
        <begin position="353"/>
        <end position="376"/>
    </location>
</feature>
<dbReference type="EMBL" id="CP011371">
    <property type="protein sequence ID" value="AKJ30884.1"/>
    <property type="molecule type" value="Genomic_DNA"/>
</dbReference>
<evidence type="ECO:0000313" key="3">
    <source>
        <dbReference type="Proteomes" id="UP000035352"/>
    </source>
</evidence>
<dbReference type="KEGG" id="pbh:AAW51_4193"/>
<gene>
    <name evidence="2" type="ORF">AAW51_4193</name>
</gene>
<keyword evidence="1" id="KW-0812">Transmembrane</keyword>
<evidence type="ECO:0000256" key="1">
    <source>
        <dbReference type="SAM" id="Phobius"/>
    </source>
</evidence>
<keyword evidence="3" id="KW-1185">Reference proteome</keyword>
<dbReference type="RefSeq" id="WP_047196148.1">
    <property type="nucleotide sequence ID" value="NZ_CP011371.1"/>
</dbReference>
<keyword evidence="1" id="KW-1133">Transmembrane helix</keyword>
<feature type="transmembrane region" description="Helical" evidence="1">
    <location>
        <begin position="82"/>
        <end position="103"/>
    </location>
</feature>
<evidence type="ECO:0008006" key="4">
    <source>
        <dbReference type="Google" id="ProtNLM"/>
    </source>
</evidence>
<sequence length="393" mass="40813">MAERREVRPHRLCFAAGALILVLASLWWAAVLLAPASRPSGMPPAAVHALVMTFGFFPMFFAGFIFSTGLKWMHVPACPPAFLAPATVAFLLGWAAVGCAVALQRPPWLAGGLTLAAGAWAWMVAGLALLSTRRAAAPSGHVTLIALAGAVGAVAMGAAAVASLLERWALVVTLARASVWGFVGLTFGAAAHRMVPFISAAPVRRLEVPWPGLSLAGLGLAFLANAVAQLLPAAARLAAAIDLCVGAVLVVFALRWPFVQSLRPRMLRMLYAGFLWLGASLVLTGLGGGRPGNPWGSAPLHAFTLGFLGTTMLAMLSRVIATGAGRTVVVDALLWALFWALQAAAVLRVVGPVVGLGAAVVAAGLLWAAIWLVWALRHGRWLGAGNLRPPAGR</sequence>
<evidence type="ECO:0000313" key="2">
    <source>
        <dbReference type="EMBL" id="AKJ30884.1"/>
    </source>
</evidence>
<dbReference type="Pfam" id="PF05940">
    <property type="entry name" value="NnrS"/>
    <property type="match status" value="1"/>
</dbReference>
<protein>
    <recommendedName>
        <fullName evidence="4">NnrS family protein</fullName>
    </recommendedName>
</protein>
<feature type="transmembrane region" description="Helical" evidence="1">
    <location>
        <begin position="142"/>
        <end position="162"/>
    </location>
</feature>
<dbReference type="AlphaFoldDB" id="A0A0G3BN55"/>
<feature type="transmembrane region" description="Helical" evidence="1">
    <location>
        <begin position="109"/>
        <end position="130"/>
    </location>
</feature>
<reference evidence="2 3" key="1">
    <citation type="submission" date="2015-05" db="EMBL/GenBank/DDBJ databases">
        <authorList>
            <person name="Tang B."/>
            <person name="Yu Y."/>
        </authorList>
    </citation>
    <scope>NUCLEOTIDE SEQUENCE [LARGE SCALE GENOMIC DNA]</scope>
    <source>
        <strain evidence="2 3">DSM 7029</strain>
    </source>
</reference>
<feature type="transmembrane region" description="Helical" evidence="1">
    <location>
        <begin position="300"/>
        <end position="321"/>
    </location>
</feature>
<dbReference type="OrthoDB" id="9770040at2"/>
<keyword evidence="1" id="KW-0472">Membrane</keyword>
<dbReference type="InterPro" id="IPR010266">
    <property type="entry name" value="NnrS"/>
</dbReference>
<dbReference type="STRING" id="413882.AAW51_4193"/>
<accession>A0A0G3BN55</accession>
<feature type="transmembrane region" description="Helical" evidence="1">
    <location>
        <begin position="212"/>
        <end position="231"/>
    </location>
</feature>
<proteinExistence type="predicted"/>
<feature type="transmembrane region" description="Helical" evidence="1">
    <location>
        <begin position="270"/>
        <end position="288"/>
    </location>
</feature>
<feature type="transmembrane region" description="Helical" evidence="1">
    <location>
        <begin position="237"/>
        <end position="258"/>
    </location>
</feature>
<dbReference type="Proteomes" id="UP000035352">
    <property type="component" value="Chromosome"/>
</dbReference>
<feature type="transmembrane region" description="Helical" evidence="1">
    <location>
        <begin position="46"/>
        <end position="70"/>
    </location>
</feature>
<organism evidence="2 3">
    <name type="scientific">Caldimonas brevitalea</name>
    <dbReference type="NCBI Taxonomy" id="413882"/>
    <lineage>
        <taxon>Bacteria</taxon>
        <taxon>Pseudomonadati</taxon>
        <taxon>Pseudomonadota</taxon>
        <taxon>Betaproteobacteria</taxon>
        <taxon>Burkholderiales</taxon>
        <taxon>Sphaerotilaceae</taxon>
        <taxon>Caldimonas</taxon>
    </lineage>
</organism>
<feature type="transmembrane region" description="Helical" evidence="1">
    <location>
        <begin position="12"/>
        <end position="34"/>
    </location>
</feature>
<name>A0A0G3BN55_9BURK</name>